<dbReference type="Gene3D" id="3.40.50.261">
    <property type="entry name" value="Succinyl-CoA synthetase domains"/>
    <property type="match status" value="1"/>
</dbReference>
<evidence type="ECO:0000256" key="5">
    <source>
        <dbReference type="HAMAP-Rule" id="MF_01988"/>
    </source>
</evidence>
<dbReference type="InterPro" id="IPR036291">
    <property type="entry name" value="NAD(P)-bd_dom_sf"/>
</dbReference>
<dbReference type="FunFam" id="3.40.50.261:FF:000006">
    <property type="entry name" value="Succinate--CoA ligase [ADP-forming] subunit alpha"/>
    <property type="match status" value="1"/>
</dbReference>
<dbReference type="InterPro" id="IPR016102">
    <property type="entry name" value="Succinyl-CoA_synth-like"/>
</dbReference>
<dbReference type="PROSITE" id="PS00399">
    <property type="entry name" value="SUCCINYL_COA_LIG_2"/>
    <property type="match status" value="1"/>
</dbReference>
<dbReference type="Pfam" id="PF00549">
    <property type="entry name" value="Ligase_CoA"/>
    <property type="match status" value="1"/>
</dbReference>
<dbReference type="PIRSF" id="PIRSF001553">
    <property type="entry name" value="SucCS_alpha"/>
    <property type="match status" value="1"/>
</dbReference>
<dbReference type="GO" id="GO:0004775">
    <property type="term" value="F:succinate-CoA ligase (ADP-forming) activity"/>
    <property type="evidence" value="ECO:0007669"/>
    <property type="project" value="UniProtKB-UniRule"/>
</dbReference>
<dbReference type="EC" id="6.2.1.5" evidence="5"/>
<dbReference type="SUPFAM" id="SSF51735">
    <property type="entry name" value="NAD(P)-binding Rossmann-fold domains"/>
    <property type="match status" value="1"/>
</dbReference>
<comment type="catalytic activity">
    <reaction evidence="5">
        <text>GTP + succinate + CoA = succinyl-CoA + GDP + phosphate</text>
        <dbReference type="Rhea" id="RHEA:22120"/>
        <dbReference type="ChEBI" id="CHEBI:30031"/>
        <dbReference type="ChEBI" id="CHEBI:37565"/>
        <dbReference type="ChEBI" id="CHEBI:43474"/>
        <dbReference type="ChEBI" id="CHEBI:57287"/>
        <dbReference type="ChEBI" id="CHEBI:57292"/>
        <dbReference type="ChEBI" id="CHEBI:58189"/>
    </reaction>
</comment>
<feature type="binding site" evidence="5">
    <location>
        <begin position="96"/>
        <end position="98"/>
    </location>
    <ligand>
        <name>CoA</name>
        <dbReference type="ChEBI" id="CHEBI:57287"/>
    </ligand>
</feature>
<dbReference type="NCBIfam" id="NF004230">
    <property type="entry name" value="PRK05678.1"/>
    <property type="match status" value="1"/>
</dbReference>
<dbReference type="NCBIfam" id="TIGR01019">
    <property type="entry name" value="sucCoAalpha"/>
    <property type="match status" value="1"/>
</dbReference>
<evidence type="ECO:0000256" key="1">
    <source>
        <dbReference type="ARBA" id="ARBA00022532"/>
    </source>
</evidence>
<dbReference type="Pfam" id="PF02629">
    <property type="entry name" value="CoA_binding"/>
    <property type="match status" value="1"/>
</dbReference>
<evidence type="ECO:0000256" key="3">
    <source>
        <dbReference type="ARBA" id="ARBA00022741"/>
    </source>
</evidence>
<gene>
    <name evidence="5 10" type="primary">sucD</name>
    <name evidence="10" type="ORF">ENX16_05365</name>
</gene>
<dbReference type="PANTHER" id="PTHR11117:SF2">
    <property type="entry name" value="SUCCINATE--COA LIGASE [ADP_GDP-FORMING] SUBUNIT ALPHA, MITOCHONDRIAL"/>
    <property type="match status" value="1"/>
</dbReference>
<dbReference type="GO" id="GO:0009361">
    <property type="term" value="C:succinate-CoA ligase complex (ADP-forming)"/>
    <property type="evidence" value="ECO:0007669"/>
    <property type="project" value="TreeGrafter"/>
</dbReference>
<dbReference type="AlphaFoldDB" id="A0A7V3UZU3"/>
<comment type="similarity">
    <text evidence="4 5 7">Belongs to the succinate/malate CoA ligase alpha subunit family.</text>
</comment>
<sequence length="287" mass="29861">MSILVDQNTRLIVQGITGRDGAFHTKMMKEYGTRIVAGVTPGKAGQEVEGVPVFNSVQEAVKATAANTSIIFVPAGFAGDALLEAVFAGIKLIVCVTEGVPTLDAIKAIAVAQQHGARIIGPNCPGVISPGKAKVGIMPANAFRPGVVGVVSRSGTLTYEIAANTNEFGQSTVIGIGGDPVIGTNFIDCLKMFQDDPETKAIVIVGEIGGSDEEKAARFVKEYVTKPVLGFIAGQTAPPDKRMGHAGAIISAGTGTAQEKIAAFQAVGIEVVYEPEELEDKLNSRLR</sequence>
<dbReference type="HAMAP" id="MF_01988">
    <property type="entry name" value="Succ_CoA_alpha"/>
    <property type="match status" value="1"/>
</dbReference>
<comment type="pathway">
    <text evidence="5 8">Carbohydrate metabolism; tricarboxylic acid cycle; succinate from succinyl-CoA (ligase route): step 1/1.</text>
</comment>
<feature type="binding site" evidence="5">
    <location>
        <begin position="17"/>
        <end position="20"/>
    </location>
    <ligand>
        <name>CoA</name>
        <dbReference type="ChEBI" id="CHEBI:57287"/>
    </ligand>
</feature>
<dbReference type="InterPro" id="IPR017440">
    <property type="entry name" value="Cit_synth/succinyl-CoA_lig_AS"/>
</dbReference>
<dbReference type="UniPathway" id="UPA00223">
    <property type="reaction ID" value="UER00999"/>
</dbReference>
<dbReference type="InterPro" id="IPR033847">
    <property type="entry name" value="Citrt_syn/SCS-alpha_CS"/>
</dbReference>
<feature type="binding site" evidence="5">
    <location>
        <position position="159"/>
    </location>
    <ligand>
        <name>substrate</name>
        <note>ligand shared with subunit beta</note>
    </ligand>
</feature>
<dbReference type="InterPro" id="IPR005810">
    <property type="entry name" value="CoA_lig_alpha"/>
</dbReference>
<evidence type="ECO:0000256" key="7">
    <source>
        <dbReference type="RuleBase" id="RU000677"/>
    </source>
</evidence>
<comment type="catalytic activity">
    <reaction evidence="5 8">
        <text>succinate + ATP + CoA = succinyl-CoA + ADP + phosphate</text>
        <dbReference type="Rhea" id="RHEA:17661"/>
        <dbReference type="ChEBI" id="CHEBI:30031"/>
        <dbReference type="ChEBI" id="CHEBI:30616"/>
        <dbReference type="ChEBI" id="CHEBI:43474"/>
        <dbReference type="ChEBI" id="CHEBI:57287"/>
        <dbReference type="ChEBI" id="CHEBI:57292"/>
        <dbReference type="ChEBI" id="CHEBI:456216"/>
        <dbReference type="EC" id="6.2.1.5"/>
    </reaction>
</comment>
<dbReference type="PRINTS" id="PR01798">
    <property type="entry name" value="SCOASYNTHASE"/>
</dbReference>
<feature type="active site" description="Tele-phosphohistidine intermediate" evidence="5 6">
    <location>
        <position position="245"/>
    </location>
</feature>
<dbReference type="SUPFAM" id="SSF52210">
    <property type="entry name" value="Succinyl-CoA synthetase domains"/>
    <property type="match status" value="1"/>
</dbReference>
<keyword evidence="2 5" id="KW-0436">Ligase</keyword>
<protein>
    <recommendedName>
        <fullName evidence="5">Succinate--CoA ligase [ADP-forming] subunit alpha</fullName>
        <ecNumber evidence="5">6.2.1.5</ecNumber>
    </recommendedName>
    <alternativeName>
        <fullName evidence="5">Succinyl-CoA synthetase subunit alpha</fullName>
        <shortName evidence="5">SCS-alpha</shortName>
    </alternativeName>
</protein>
<dbReference type="PROSITE" id="PS01216">
    <property type="entry name" value="SUCCINYL_COA_LIG_1"/>
    <property type="match status" value="1"/>
</dbReference>
<dbReference type="PANTHER" id="PTHR11117">
    <property type="entry name" value="SUCCINYL-COA LIGASE SUBUNIT ALPHA"/>
    <property type="match status" value="1"/>
</dbReference>
<dbReference type="InterPro" id="IPR003781">
    <property type="entry name" value="CoA-bd"/>
</dbReference>
<dbReference type="SMART" id="SM00881">
    <property type="entry name" value="CoA_binding"/>
    <property type="match status" value="1"/>
</dbReference>
<comment type="caution">
    <text evidence="10">The sequence shown here is derived from an EMBL/GenBank/DDBJ whole genome shotgun (WGS) entry which is preliminary data.</text>
</comment>
<evidence type="ECO:0000256" key="6">
    <source>
        <dbReference type="PIRSR" id="PIRSR001553-1"/>
    </source>
</evidence>
<comment type="function">
    <text evidence="5 8">Succinyl-CoA synthetase functions in the citric acid cycle (TCA), coupling the hydrolysis of succinyl-CoA to the synthesis of either ATP or GTP and thus represents the only step of substrate-level phosphorylation in the TCA. The alpha subunit of the enzyme binds the substrates coenzyme A and phosphate, while succinate binding and nucleotide specificity is provided by the beta subunit.</text>
</comment>
<organism evidence="10">
    <name type="scientific">candidate division WOR-3 bacterium</name>
    <dbReference type="NCBI Taxonomy" id="2052148"/>
    <lineage>
        <taxon>Bacteria</taxon>
        <taxon>Bacteria division WOR-3</taxon>
    </lineage>
</organism>
<keyword evidence="3 5" id="KW-0547">Nucleotide-binding</keyword>
<dbReference type="GO" id="GO:0004776">
    <property type="term" value="F:succinate-CoA ligase (GDP-forming) activity"/>
    <property type="evidence" value="ECO:0007669"/>
    <property type="project" value="TreeGrafter"/>
</dbReference>
<name>A0A7V3UZU3_UNCW3</name>
<comment type="subunit">
    <text evidence="5 8">Heterotetramer of two alpha and two beta subunits.</text>
</comment>
<reference evidence="10" key="1">
    <citation type="journal article" date="2020" name="mSystems">
        <title>Genome- and Community-Level Interaction Insights into Carbon Utilization and Element Cycling Functions of Hydrothermarchaeota in Hydrothermal Sediment.</title>
        <authorList>
            <person name="Zhou Z."/>
            <person name="Liu Y."/>
            <person name="Xu W."/>
            <person name="Pan J."/>
            <person name="Luo Z.H."/>
            <person name="Li M."/>
        </authorList>
    </citation>
    <scope>NUCLEOTIDE SEQUENCE [LARGE SCALE GENOMIC DNA]</scope>
    <source>
        <strain evidence="10">SpSt-914</strain>
    </source>
</reference>
<dbReference type="GO" id="GO:0000166">
    <property type="term" value="F:nucleotide binding"/>
    <property type="evidence" value="ECO:0007669"/>
    <property type="project" value="UniProtKB-KW"/>
</dbReference>
<evidence type="ECO:0000256" key="2">
    <source>
        <dbReference type="ARBA" id="ARBA00022598"/>
    </source>
</evidence>
<dbReference type="Gene3D" id="3.40.50.720">
    <property type="entry name" value="NAD(P)-binding Rossmann-like Domain"/>
    <property type="match status" value="1"/>
</dbReference>
<evidence type="ECO:0000256" key="8">
    <source>
        <dbReference type="RuleBase" id="RU000699"/>
    </source>
</evidence>
<dbReference type="FunFam" id="3.40.50.720:FF:000277">
    <property type="entry name" value="Succinate--CoA ligase [ADP-forming] subunit alpha"/>
    <property type="match status" value="1"/>
</dbReference>
<feature type="domain" description="CoA-binding" evidence="9">
    <location>
        <begin position="4"/>
        <end position="100"/>
    </location>
</feature>
<evidence type="ECO:0000256" key="4">
    <source>
        <dbReference type="ARBA" id="ARBA00060724"/>
    </source>
</evidence>
<accession>A0A7V3UZU3</accession>
<dbReference type="EMBL" id="DTMZ01000123">
    <property type="protein sequence ID" value="HGD13489.1"/>
    <property type="molecule type" value="Genomic_DNA"/>
</dbReference>
<evidence type="ECO:0000313" key="10">
    <source>
        <dbReference type="EMBL" id="HGD13489.1"/>
    </source>
</evidence>
<feature type="binding site" evidence="5">
    <location>
        <position position="43"/>
    </location>
    <ligand>
        <name>CoA</name>
        <dbReference type="ChEBI" id="CHEBI:57287"/>
    </ligand>
</feature>
<evidence type="ECO:0000259" key="9">
    <source>
        <dbReference type="SMART" id="SM00881"/>
    </source>
</evidence>
<dbReference type="InterPro" id="IPR005811">
    <property type="entry name" value="SUCC_ACL_C"/>
</dbReference>
<proteinExistence type="inferred from homology"/>
<keyword evidence="1 5" id="KW-0816">Tricarboxylic acid cycle</keyword>
<dbReference type="GO" id="GO:0006099">
    <property type="term" value="P:tricarboxylic acid cycle"/>
    <property type="evidence" value="ECO:0007669"/>
    <property type="project" value="UniProtKB-UniRule"/>
</dbReference>